<name>X6MLH6_RETFI</name>
<dbReference type="AlphaFoldDB" id="X6MLH6"/>
<proteinExistence type="predicted"/>
<dbReference type="EMBL" id="ASPP01020336">
    <property type="protein sequence ID" value="ETO13895.1"/>
    <property type="molecule type" value="Genomic_DNA"/>
</dbReference>
<feature type="region of interest" description="Disordered" evidence="1">
    <location>
        <begin position="1"/>
        <end position="46"/>
    </location>
</feature>
<evidence type="ECO:0000256" key="1">
    <source>
        <dbReference type="SAM" id="MobiDB-lite"/>
    </source>
</evidence>
<accession>X6MLH6</accession>
<evidence type="ECO:0000313" key="2">
    <source>
        <dbReference type="EMBL" id="ETO13895.1"/>
    </source>
</evidence>
<feature type="region of interest" description="Disordered" evidence="1">
    <location>
        <begin position="173"/>
        <end position="239"/>
    </location>
</feature>
<feature type="compositionally biased region" description="Basic and acidic residues" evidence="1">
    <location>
        <begin position="31"/>
        <end position="40"/>
    </location>
</feature>
<organism evidence="2 3">
    <name type="scientific">Reticulomyxa filosa</name>
    <dbReference type="NCBI Taxonomy" id="46433"/>
    <lineage>
        <taxon>Eukaryota</taxon>
        <taxon>Sar</taxon>
        <taxon>Rhizaria</taxon>
        <taxon>Retaria</taxon>
        <taxon>Foraminifera</taxon>
        <taxon>Monothalamids</taxon>
        <taxon>Reticulomyxidae</taxon>
        <taxon>Reticulomyxa</taxon>
    </lineage>
</organism>
<feature type="compositionally biased region" description="Polar residues" evidence="1">
    <location>
        <begin position="173"/>
        <end position="229"/>
    </location>
</feature>
<keyword evidence="3" id="KW-1185">Reference proteome</keyword>
<gene>
    <name evidence="2" type="ORF">RFI_23474</name>
</gene>
<reference evidence="2 3" key="1">
    <citation type="journal article" date="2013" name="Curr. Biol.">
        <title>The Genome of the Foraminiferan Reticulomyxa filosa.</title>
        <authorList>
            <person name="Glockner G."/>
            <person name="Hulsmann N."/>
            <person name="Schleicher M."/>
            <person name="Noegel A.A."/>
            <person name="Eichinger L."/>
            <person name="Gallinger C."/>
            <person name="Pawlowski J."/>
            <person name="Sierra R."/>
            <person name="Euteneuer U."/>
            <person name="Pillet L."/>
            <person name="Moustafa A."/>
            <person name="Platzer M."/>
            <person name="Groth M."/>
            <person name="Szafranski K."/>
            <person name="Schliwa M."/>
        </authorList>
    </citation>
    <scope>NUCLEOTIDE SEQUENCE [LARGE SCALE GENOMIC DNA]</scope>
</reference>
<sequence>KQFENGASEDGGQFEFGAFDDTDSFFNDNAPQKETKKEENTDNSDTWMTQLTQVDDPLQPIEKPQKKVNKGGQTMSQMQSNELGLFCLFGCSLSNKHILLLLRVHNLFALLFIWITTGTFDNNFLQTINSGLTGQQATSVDPFSTGQLFTTGATVQQVTPVDPFLAYSNPFAQPTRGNPNQSNSTFGATTNPIQTYPTSNDPFNGLGTNQSNPYANTTGPVPATYQNPDNDPFSDLNWN</sequence>
<dbReference type="Proteomes" id="UP000023152">
    <property type="component" value="Unassembled WGS sequence"/>
</dbReference>
<feature type="non-terminal residue" evidence="2">
    <location>
        <position position="1"/>
    </location>
</feature>
<evidence type="ECO:0000313" key="3">
    <source>
        <dbReference type="Proteomes" id="UP000023152"/>
    </source>
</evidence>
<protein>
    <submittedName>
        <fullName evidence="2">Uncharacterized protein</fullName>
    </submittedName>
</protein>
<comment type="caution">
    <text evidence="2">The sequence shown here is derived from an EMBL/GenBank/DDBJ whole genome shotgun (WGS) entry which is preliminary data.</text>
</comment>